<dbReference type="InterPro" id="IPR050548">
    <property type="entry name" value="PcG_chromatin_remod_factors"/>
</dbReference>
<keyword evidence="3" id="KW-1185">Reference proteome</keyword>
<dbReference type="Proteomes" id="UP001152795">
    <property type="component" value="Unassembled WGS sequence"/>
</dbReference>
<feature type="non-terminal residue" evidence="2">
    <location>
        <position position="306"/>
    </location>
</feature>
<dbReference type="GO" id="GO:0042393">
    <property type="term" value="F:histone binding"/>
    <property type="evidence" value="ECO:0007669"/>
    <property type="project" value="TreeGrafter"/>
</dbReference>
<name>A0A7D9JZN0_PARCT</name>
<gene>
    <name evidence="2" type="ORF">PACLA_8A026903</name>
</gene>
<reference evidence="2" key="1">
    <citation type="submission" date="2020-04" db="EMBL/GenBank/DDBJ databases">
        <authorList>
            <person name="Alioto T."/>
            <person name="Alioto T."/>
            <person name="Gomez Garrido J."/>
        </authorList>
    </citation>
    <scope>NUCLEOTIDE SEQUENCE</scope>
    <source>
        <strain evidence="2">A484AB</strain>
    </source>
</reference>
<dbReference type="Gene3D" id="2.30.30.140">
    <property type="match status" value="3"/>
</dbReference>
<dbReference type="InterPro" id="IPR004092">
    <property type="entry name" value="Mbt"/>
</dbReference>
<keyword evidence="1" id="KW-0677">Repeat</keyword>
<accession>A0A7D9JZN0</accession>
<dbReference type="PANTHER" id="PTHR12247">
    <property type="entry name" value="POLYCOMB GROUP PROTEIN"/>
    <property type="match status" value="1"/>
</dbReference>
<evidence type="ECO:0000313" key="3">
    <source>
        <dbReference type="Proteomes" id="UP001152795"/>
    </source>
</evidence>
<dbReference type="GO" id="GO:0045892">
    <property type="term" value="P:negative regulation of DNA-templated transcription"/>
    <property type="evidence" value="ECO:0007669"/>
    <property type="project" value="TreeGrafter"/>
</dbReference>
<dbReference type="PANTHER" id="PTHR12247:SF104">
    <property type="entry name" value="POLYCOMB PROTEIN SFMBT"/>
    <property type="match status" value="1"/>
</dbReference>
<sequence>MSCLKDVHIGMKVEVINNGVESFNNSENTTFWVASVIKFKHFKTLLRYEGYDEGDNADFWFDLRCRDIHPVGWCARINKPLIPPQEIKTRINDWQEYLFQRLSGAKTFSAEFLQKVQEIPHNRFKVGMKVEVADRKNLYSVMCVATVVDVVGDRLRLRYDGLDPEVAEDFWCHYYSTDIHPVGWSSLVGHQLRPPIGWKNSISEWNKLIEKILAQDRDAPQEIFSEDATGSAQGPYAFEVGMKFEGINPYVPNQICVLTVIKELKYNYFIAGIDSQAAYFCFHANSRNIFPPGWCEAYGIELTPPR</sequence>
<dbReference type="SUPFAM" id="SSF63748">
    <property type="entry name" value="Tudor/PWWP/MBT"/>
    <property type="match status" value="3"/>
</dbReference>
<dbReference type="CDD" id="cd20098">
    <property type="entry name" value="MBT_dSfmbt-like_rpt2"/>
    <property type="match status" value="1"/>
</dbReference>
<dbReference type="EMBL" id="CACRXK020025030">
    <property type="protein sequence ID" value="CAB4039168.1"/>
    <property type="molecule type" value="Genomic_DNA"/>
</dbReference>
<dbReference type="AlphaFoldDB" id="A0A7D9JZN0"/>
<dbReference type="GO" id="GO:0003682">
    <property type="term" value="F:chromatin binding"/>
    <property type="evidence" value="ECO:0007669"/>
    <property type="project" value="TreeGrafter"/>
</dbReference>
<protein>
    <submittedName>
        <fullName evidence="2">MBT domain-containing 1-like isoform X2</fullName>
    </submittedName>
</protein>
<dbReference type="PROSITE" id="PS51079">
    <property type="entry name" value="MBT"/>
    <property type="match status" value="3"/>
</dbReference>
<evidence type="ECO:0000256" key="1">
    <source>
        <dbReference type="ARBA" id="ARBA00022737"/>
    </source>
</evidence>
<evidence type="ECO:0000313" key="2">
    <source>
        <dbReference type="EMBL" id="CAB4039168.1"/>
    </source>
</evidence>
<dbReference type="SMART" id="SM00561">
    <property type="entry name" value="MBT"/>
    <property type="match status" value="3"/>
</dbReference>
<dbReference type="GO" id="GO:0005634">
    <property type="term" value="C:nucleus"/>
    <property type="evidence" value="ECO:0007669"/>
    <property type="project" value="InterPro"/>
</dbReference>
<dbReference type="Pfam" id="PF02820">
    <property type="entry name" value="MBT"/>
    <property type="match status" value="3"/>
</dbReference>
<proteinExistence type="predicted"/>
<comment type="caution">
    <text evidence="2">The sequence shown here is derived from an EMBL/GenBank/DDBJ whole genome shotgun (WGS) entry which is preliminary data.</text>
</comment>
<organism evidence="2 3">
    <name type="scientific">Paramuricea clavata</name>
    <name type="common">Red gorgonian</name>
    <name type="synonym">Violescent sea-whip</name>
    <dbReference type="NCBI Taxonomy" id="317549"/>
    <lineage>
        <taxon>Eukaryota</taxon>
        <taxon>Metazoa</taxon>
        <taxon>Cnidaria</taxon>
        <taxon>Anthozoa</taxon>
        <taxon>Octocorallia</taxon>
        <taxon>Malacalcyonacea</taxon>
        <taxon>Plexauridae</taxon>
        <taxon>Paramuricea</taxon>
    </lineage>
</organism>
<dbReference type="OrthoDB" id="5800688at2759"/>